<dbReference type="GO" id="GO:0003723">
    <property type="term" value="F:RNA binding"/>
    <property type="evidence" value="ECO:0007669"/>
    <property type="project" value="TreeGrafter"/>
</dbReference>
<proteinExistence type="predicted"/>
<dbReference type="InterPro" id="IPR039699">
    <property type="entry name" value="Ribosomal_uL30"/>
</dbReference>
<organism evidence="2">
    <name type="scientific">Cyprideis torosa</name>
    <dbReference type="NCBI Taxonomy" id="163714"/>
    <lineage>
        <taxon>Eukaryota</taxon>
        <taxon>Metazoa</taxon>
        <taxon>Ecdysozoa</taxon>
        <taxon>Arthropoda</taxon>
        <taxon>Crustacea</taxon>
        <taxon>Oligostraca</taxon>
        <taxon>Ostracoda</taxon>
        <taxon>Podocopa</taxon>
        <taxon>Podocopida</taxon>
        <taxon>Cytherocopina</taxon>
        <taxon>Cytheroidea</taxon>
        <taxon>Cytherideidae</taxon>
        <taxon>Cyprideis</taxon>
    </lineage>
</organism>
<dbReference type="GO" id="GO:0003735">
    <property type="term" value="F:structural constituent of ribosome"/>
    <property type="evidence" value="ECO:0007669"/>
    <property type="project" value="TreeGrafter"/>
</dbReference>
<reference evidence="2" key="1">
    <citation type="submission" date="2020-11" db="EMBL/GenBank/DDBJ databases">
        <authorList>
            <person name="Tran Van P."/>
        </authorList>
    </citation>
    <scope>NUCLEOTIDE SEQUENCE</scope>
</reference>
<dbReference type="PANTHER" id="PTHR11524">
    <property type="entry name" value="60S RIBOSOMAL PROTEIN L7"/>
    <property type="match status" value="1"/>
</dbReference>
<sequence length="87" mass="10222">MPESPSKTNVSAPGKKLPAVPETLLKRRKKLAESKAKAARKEIKQRRRTLAKKSVWFKRAEQYVREYRAKERDLIRLKRQVKAIFGF</sequence>
<dbReference type="PANTHER" id="PTHR11524:SF16">
    <property type="entry name" value="LARGE RIBOSOMAL SUBUNIT PROTEIN UL30"/>
    <property type="match status" value="1"/>
</dbReference>
<feature type="domain" description="Large ribosomal subunit protein uL30 N-terminal eukaryotes" evidence="1">
    <location>
        <begin position="20"/>
        <end position="83"/>
    </location>
</feature>
<accession>A0A7R8WSY4</accession>
<dbReference type="GO" id="GO:0000463">
    <property type="term" value="P:maturation of LSU-rRNA from tricistronic rRNA transcript (SSU-rRNA, 5.8S rRNA, LSU-rRNA)"/>
    <property type="evidence" value="ECO:0007669"/>
    <property type="project" value="TreeGrafter"/>
</dbReference>
<dbReference type="InterPro" id="IPR012988">
    <property type="entry name" value="Ribosomal_uL30_N_euk"/>
</dbReference>
<evidence type="ECO:0000313" key="2">
    <source>
        <dbReference type="EMBL" id="CAD7233963.1"/>
    </source>
</evidence>
<dbReference type="Pfam" id="PF08079">
    <property type="entry name" value="Ribosomal_L30_N"/>
    <property type="match status" value="1"/>
</dbReference>
<dbReference type="GO" id="GO:0022625">
    <property type="term" value="C:cytosolic large ribosomal subunit"/>
    <property type="evidence" value="ECO:0007669"/>
    <property type="project" value="TreeGrafter"/>
</dbReference>
<dbReference type="EMBL" id="OB667388">
    <property type="protein sequence ID" value="CAD7233963.1"/>
    <property type="molecule type" value="Genomic_DNA"/>
</dbReference>
<protein>
    <recommendedName>
        <fullName evidence="1">Large ribosomal subunit protein uL30 N-terminal eukaryotes domain-containing protein</fullName>
    </recommendedName>
</protein>
<gene>
    <name evidence="2" type="ORF">CTOB1V02_LOCUS11781</name>
</gene>
<dbReference type="AlphaFoldDB" id="A0A7R8WSY4"/>
<evidence type="ECO:0000259" key="1">
    <source>
        <dbReference type="Pfam" id="PF08079"/>
    </source>
</evidence>
<feature type="non-terminal residue" evidence="2">
    <location>
        <position position="1"/>
    </location>
</feature>
<dbReference type="OrthoDB" id="28644at2759"/>
<name>A0A7R8WSY4_9CRUS</name>